<evidence type="ECO:0000259" key="1">
    <source>
        <dbReference type="PROSITE" id="PS50011"/>
    </source>
</evidence>
<dbReference type="InParanoid" id="B3RWF4"/>
<dbReference type="GO" id="GO:0004672">
    <property type="term" value="F:protein kinase activity"/>
    <property type="evidence" value="ECO:0007669"/>
    <property type="project" value="InterPro"/>
</dbReference>
<dbReference type="RefSeq" id="XP_002112573.1">
    <property type="nucleotide sequence ID" value="XM_002112537.1"/>
</dbReference>
<dbReference type="AlphaFoldDB" id="B3RWF4"/>
<dbReference type="CTD" id="6753786"/>
<dbReference type="EMBL" id="DS985245">
    <property type="protein sequence ID" value="EDV24683.1"/>
    <property type="molecule type" value="Genomic_DNA"/>
</dbReference>
<name>B3RWF4_TRIAD</name>
<gene>
    <name evidence="2" type="ORF">TRIADDRAFT_56729</name>
</gene>
<organism evidence="2 3">
    <name type="scientific">Trichoplax adhaerens</name>
    <name type="common">Trichoplax reptans</name>
    <dbReference type="NCBI Taxonomy" id="10228"/>
    <lineage>
        <taxon>Eukaryota</taxon>
        <taxon>Metazoa</taxon>
        <taxon>Placozoa</taxon>
        <taxon>Uniplacotomia</taxon>
        <taxon>Trichoplacea</taxon>
        <taxon>Trichoplacidae</taxon>
        <taxon>Trichoplax</taxon>
    </lineage>
</organism>
<dbReference type="Proteomes" id="UP000009022">
    <property type="component" value="Unassembled WGS sequence"/>
</dbReference>
<dbReference type="GO" id="GO:0005737">
    <property type="term" value="C:cytoplasm"/>
    <property type="evidence" value="ECO:0000318"/>
    <property type="project" value="GO_Central"/>
</dbReference>
<dbReference type="InterPro" id="IPR011009">
    <property type="entry name" value="Kinase-like_dom_sf"/>
</dbReference>
<dbReference type="SUPFAM" id="SSF56112">
    <property type="entry name" value="Protein kinase-like (PK-like)"/>
    <property type="match status" value="1"/>
</dbReference>
<dbReference type="InterPro" id="IPR001245">
    <property type="entry name" value="Ser-Thr/Tyr_kinase_cat_dom"/>
</dbReference>
<sequence length="213" mass="24958">MNHPNIVRVYQYYQNKTLHGVIEEYCYYSLHFVMLKSPKEVLSCHDRVRILLSISRALNYLHNRDIVHNNLTSHGGYHSIFNHVNREIIANDLRFKCHAQGYYSKAALHGKVQFDNDVYSFGAALFLMVRGEEYYSGEQEYLQNKDLLKSESNWSQLRDTRIVYWPKLPTSWSSLRTLSEISIWKLRANSPTRTVLSKPWTTRYAYIGASSSP</sequence>
<dbReference type="STRING" id="10228.B3RWF4"/>
<accession>B3RWF4</accession>
<dbReference type="GO" id="GO:0005634">
    <property type="term" value="C:nucleus"/>
    <property type="evidence" value="ECO:0000318"/>
    <property type="project" value="GO_Central"/>
</dbReference>
<dbReference type="Gene3D" id="1.10.510.10">
    <property type="entry name" value="Transferase(Phosphotransferase) domain 1"/>
    <property type="match status" value="1"/>
</dbReference>
<reference evidence="2 3" key="1">
    <citation type="journal article" date="2008" name="Nature">
        <title>The Trichoplax genome and the nature of placozoans.</title>
        <authorList>
            <person name="Srivastava M."/>
            <person name="Begovic E."/>
            <person name="Chapman J."/>
            <person name="Putnam N.H."/>
            <person name="Hellsten U."/>
            <person name="Kawashima T."/>
            <person name="Kuo A."/>
            <person name="Mitros T."/>
            <person name="Salamov A."/>
            <person name="Carpenter M.L."/>
            <person name="Signorovitch A.Y."/>
            <person name="Moreno M.A."/>
            <person name="Kamm K."/>
            <person name="Grimwood J."/>
            <person name="Schmutz J."/>
            <person name="Shapiro H."/>
            <person name="Grigoriev I.V."/>
            <person name="Buss L.W."/>
            <person name="Schierwater B."/>
            <person name="Dellaporta S.L."/>
            <person name="Rokhsar D.S."/>
        </authorList>
    </citation>
    <scope>NUCLEOTIDE SEQUENCE [LARGE SCALE GENOMIC DNA]</scope>
    <source>
        <strain evidence="2 3">Grell-BS-1999</strain>
    </source>
</reference>
<keyword evidence="3" id="KW-1185">Reference proteome</keyword>
<dbReference type="GO" id="GO:0005524">
    <property type="term" value="F:ATP binding"/>
    <property type="evidence" value="ECO:0007669"/>
    <property type="project" value="InterPro"/>
</dbReference>
<dbReference type="PhylomeDB" id="B3RWF4"/>
<dbReference type="GeneID" id="6753786"/>
<dbReference type="KEGG" id="tad:TRIADDRAFT_56729"/>
<feature type="domain" description="Protein kinase" evidence="1">
    <location>
        <begin position="1"/>
        <end position="213"/>
    </location>
</feature>
<protein>
    <recommendedName>
        <fullName evidence="1">Protein kinase domain-containing protein</fullName>
    </recommendedName>
</protein>
<proteinExistence type="predicted"/>
<dbReference type="HOGENOM" id="CLU_1295869_0_0_1"/>
<dbReference type="OrthoDB" id="4062651at2759"/>
<dbReference type="GO" id="GO:0035556">
    <property type="term" value="P:intracellular signal transduction"/>
    <property type="evidence" value="ECO:0000318"/>
    <property type="project" value="GO_Central"/>
</dbReference>
<evidence type="ECO:0000313" key="3">
    <source>
        <dbReference type="Proteomes" id="UP000009022"/>
    </source>
</evidence>
<evidence type="ECO:0000313" key="2">
    <source>
        <dbReference type="EMBL" id="EDV24683.1"/>
    </source>
</evidence>
<dbReference type="PROSITE" id="PS50011">
    <property type="entry name" value="PROTEIN_KINASE_DOM"/>
    <property type="match status" value="1"/>
</dbReference>
<dbReference type="InterPro" id="IPR000719">
    <property type="entry name" value="Prot_kinase_dom"/>
</dbReference>
<dbReference type="Pfam" id="PF07714">
    <property type="entry name" value="PK_Tyr_Ser-Thr"/>
    <property type="match status" value="1"/>
</dbReference>